<dbReference type="RefSeq" id="WP_196985905.1">
    <property type="nucleotide sequence ID" value="NZ_JADWYS010000001.1"/>
</dbReference>
<evidence type="ECO:0000256" key="1">
    <source>
        <dbReference type="ARBA" id="ARBA00010062"/>
    </source>
</evidence>
<dbReference type="InterPro" id="IPR006311">
    <property type="entry name" value="TAT_signal"/>
</dbReference>
<dbReference type="InterPro" id="IPR028081">
    <property type="entry name" value="Leu-bd"/>
</dbReference>
<dbReference type="AlphaFoldDB" id="A0A931H3P3"/>
<dbReference type="PROSITE" id="PS51318">
    <property type="entry name" value="TAT"/>
    <property type="match status" value="1"/>
</dbReference>
<evidence type="ECO:0000313" key="7">
    <source>
        <dbReference type="EMBL" id="MBG9388026.1"/>
    </source>
</evidence>
<evidence type="ECO:0000256" key="4">
    <source>
        <dbReference type="ARBA" id="ARBA00022970"/>
    </source>
</evidence>
<keyword evidence="2" id="KW-0813">Transport</keyword>
<proteinExistence type="inferred from homology"/>
<dbReference type="CDD" id="cd06343">
    <property type="entry name" value="PBP1_ABC_ligand_binding-like"/>
    <property type="match status" value="1"/>
</dbReference>
<comment type="similarity">
    <text evidence="1">Belongs to the leucine-binding protein family.</text>
</comment>
<protein>
    <submittedName>
        <fullName evidence="7">ABC transporter substrate-binding protein</fullName>
    </submittedName>
</protein>
<evidence type="ECO:0000313" key="8">
    <source>
        <dbReference type="Proteomes" id="UP000651050"/>
    </source>
</evidence>
<dbReference type="SUPFAM" id="SSF53822">
    <property type="entry name" value="Periplasmic binding protein-like I"/>
    <property type="match status" value="1"/>
</dbReference>
<evidence type="ECO:0000256" key="3">
    <source>
        <dbReference type="ARBA" id="ARBA00022729"/>
    </source>
</evidence>
<reference evidence="7" key="1">
    <citation type="submission" date="2020-11" db="EMBL/GenBank/DDBJ databases">
        <title>Bacterial whole genome sequence for Caenimonas sp. DR4.4.</title>
        <authorList>
            <person name="Le V."/>
            <person name="Ko S.-R."/>
            <person name="Ahn C.-Y."/>
            <person name="Oh H.-M."/>
        </authorList>
    </citation>
    <scope>NUCLEOTIDE SEQUENCE</scope>
    <source>
        <strain evidence="7">DR4.4</strain>
    </source>
</reference>
<evidence type="ECO:0000256" key="2">
    <source>
        <dbReference type="ARBA" id="ARBA00022448"/>
    </source>
</evidence>
<dbReference type="Proteomes" id="UP000651050">
    <property type="component" value="Unassembled WGS sequence"/>
</dbReference>
<keyword evidence="3 5" id="KW-0732">Signal</keyword>
<name>A0A931H3P3_9BURK</name>
<feature type="domain" description="Leucine-binding protein" evidence="6">
    <location>
        <begin position="37"/>
        <end position="384"/>
    </location>
</feature>
<keyword evidence="4" id="KW-0029">Amino-acid transport</keyword>
<dbReference type="Gene3D" id="3.40.50.2300">
    <property type="match status" value="2"/>
</dbReference>
<dbReference type="Pfam" id="PF13458">
    <property type="entry name" value="Peripla_BP_6"/>
    <property type="match status" value="1"/>
</dbReference>
<dbReference type="PANTHER" id="PTHR47235">
    <property type="entry name" value="BLR6548 PROTEIN"/>
    <property type="match status" value="1"/>
</dbReference>
<dbReference type="InterPro" id="IPR028082">
    <property type="entry name" value="Peripla_BP_I"/>
</dbReference>
<sequence>MKRRSFVGAAGLAAAGAGAGIPMLALAQTTQGVTKNEIVIGTIQDLSGPIVSIGKPLLNGMNMRIDQINAAGGVNGRKIKLLVEDSGYDPKRAVLAAQKLVTSDRVFAMVNVLGTAVTLATAPVIVDKGILDLFPISAHRGNWEPFHKLKFAILTPFEVGIKAGLNEMIKRKGYKRVAILYQDDELGQDILRATEEVLKDQNLPLVEKASFKRGATDFASQAQRLVAAKPDTIVMATATRESIGGATAARLLGYSGDFLGSSASFQADVAKLGGPPLEGFYAIGEYPMMYRDDPKNSKELNEWMDAYNARFSSMPDVYSATGWASIDLFATALKNAGAEPTTESMVNALQNVKYAKTFLGNPEYAFGPTRRLGGAQIRVSQVKAGRWVPFTDYLPL</sequence>
<dbReference type="GO" id="GO:0006865">
    <property type="term" value="P:amino acid transport"/>
    <property type="evidence" value="ECO:0007669"/>
    <property type="project" value="UniProtKB-KW"/>
</dbReference>
<keyword evidence="8" id="KW-1185">Reference proteome</keyword>
<dbReference type="PRINTS" id="PR00337">
    <property type="entry name" value="LEUILEVALBP"/>
</dbReference>
<dbReference type="EMBL" id="JADWYS010000001">
    <property type="protein sequence ID" value="MBG9388026.1"/>
    <property type="molecule type" value="Genomic_DNA"/>
</dbReference>
<accession>A0A931H3P3</accession>
<dbReference type="InterPro" id="IPR000709">
    <property type="entry name" value="Leu_Ile_Val-bd"/>
</dbReference>
<feature type="signal peptide" evidence="5">
    <location>
        <begin position="1"/>
        <end position="27"/>
    </location>
</feature>
<evidence type="ECO:0000256" key="5">
    <source>
        <dbReference type="SAM" id="SignalP"/>
    </source>
</evidence>
<dbReference type="PANTHER" id="PTHR47235:SF1">
    <property type="entry name" value="BLR6548 PROTEIN"/>
    <property type="match status" value="1"/>
</dbReference>
<gene>
    <name evidence="7" type="ORF">I5803_08340</name>
</gene>
<feature type="chain" id="PRO_5037372128" evidence="5">
    <location>
        <begin position="28"/>
        <end position="396"/>
    </location>
</feature>
<evidence type="ECO:0000259" key="6">
    <source>
        <dbReference type="Pfam" id="PF13458"/>
    </source>
</evidence>
<comment type="caution">
    <text evidence="7">The sequence shown here is derived from an EMBL/GenBank/DDBJ whole genome shotgun (WGS) entry which is preliminary data.</text>
</comment>
<organism evidence="7 8">
    <name type="scientific">Caenimonas aquaedulcis</name>
    <dbReference type="NCBI Taxonomy" id="2793270"/>
    <lineage>
        <taxon>Bacteria</taxon>
        <taxon>Pseudomonadati</taxon>
        <taxon>Pseudomonadota</taxon>
        <taxon>Betaproteobacteria</taxon>
        <taxon>Burkholderiales</taxon>
        <taxon>Comamonadaceae</taxon>
        <taxon>Caenimonas</taxon>
    </lineage>
</organism>